<dbReference type="GO" id="GO:0034599">
    <property type="term" value="P:cellular response to oxidative stress"/>
    <property type="evidence" value="ECO:0007669"/>
    <property type="project" value="TreeGrafter"/>
</dbReference>
<dbReference type="CDD" id="cd03017">
    <property type="entry name" value="PRX_BCP"/>
    <property type="match status" value="1"/>
</dbReference>
<sequence length="196" mass="22338">MIHEKAEKGQYLSATELSDLFRERYQHYWGPAMETDTDEGLSWARVHHLTTYNFYVYQYSTGFAAAQALSELIVKNGQSAVDKYLDFLSSGSSDTPINVLKKAGVDVLGISTDKPEKLSRFAEKELLNFTLLSDEDHQVCEQFGVWGEKSFMGKTYDGIHRISFLIDADGKIEHVFDDFKTSNHHDVVLNWLKENA</sequence>
<dbReference type="GO" id="GO:0045454">
    <property type="term" value="P:cell redox homeostasis"/>
    <property type="evidence" value="ECO:0007669"/>
    <property type="project" value="TreeGrafter"/>
</dbReference>
<dbReference type="GO" id="GO:0006508">
    <property type="term" value="P:proteolysis"/>
    <property type="evidence" value="ECO:0007669"/>
    <property type="project" value="UniProtKB-KW"/>
</dbReference>
<keyword evidence="5" id="KW-1015">Disulfide bond</keyword>
<accession>A0A645GJG0</accession>
<dbReference type="PANTHER" id="PTHR42801">
    <property type="entry name" value="THIOREDOXIN-DEPENDENT PEROXIDE REDUCTASE"/>
    <property type="match status" value="1"/>
</dbReference>
<dbReference type="EMBL" id="VSSQ01072474">
    <property type="protein sequence ID" value="MPN23853.1"/>
    <property type="molecule type" value="Genomic_DNA"/>
</dbReference>
<comment type="caution">
    <text evidence="8">The sequence shown here is derived from an EMBL/GenBank/DDBJ whole genome shotgun (WGS) entry which is preliminary data.</text>
</comment>
<dbReference type="SUPFAM" id="SSF55486">
    <property type="entry name" value="Metalloproteases ('zincins'), catalytic domain"/>
    <property type="match status" value="1"/>
</dbReference>
<evidence type="ECO:0000256" key="1">
    <source>
        <dbReference type="ARBA" id="ARBA00011245"/>
    </source>
</evidence>
<gene>
    <name evidence="8" type="ORF">SDC9_171246</name>
</gene>
<keyword evidence="4" id="KW-0560">Oxidoreductase</keyword>
<dbReference type="InterPro" id="IPR042088">
    <property type="entry name" value="OligoPept_F_C"/>
</dbReference>
<keyword evidence="6" id="KW-0676">Redox-active center</keyword>
<keyword evidence="2" id="KW-0575">Peroxidase</keyword>
<dbReference type="GO" id="GO:0004222">
    <property type="term" value="F:metalloendopeptidase activity"/>
    <property type="evidence" value="ECO:0007669"/>
    <property type="project" value="InterPro"/>
</dbReference>
<proteinExistence type="predicted"/>
<protein>
    <recommendedName>
        <fullName evidence="7">Alkyl hydroperoxide reductase subunit C/ Thiol specific antioxidant domain-containing protein</fullName>
    </recommendedName>
</protein>
<dbReference type="GO" id="GO:0046872">
    <property type="term" value="F:metal ion binding"/>
    <property type="evidence" value="ECO:0007669"/>
    <property type="project" value="UniProtKB-KW"/>
</dbReference>
<dbReference type="FunFam" id="3.40.30.10:FF:000007">
    <property type="entry name" value="Thioredoxin-dependent thiol peroxidase"/>
    <property type="match status" value="1"/>
</dbReference>
<evidence type="ECO:0000259" key="7">
    <source>
        <dbReference type="Pfam" id="PF00578"/>
    </source>
</evidence>
<evidence type="ECO:0000256" key="4">
    <source>
        <dbReference type="ARBA" id="ARBA00023002"/>
    </source>
</evidence>
<reference evidence="8" key="1">
    <citation type="submission" date="2019-08" db="EMBL/GenBank/DDBJ databases">
        <authorList>
            <person name="Kucharzyk K."/>
            <person name="Murdoch R.W."/>
            <person name="Higgins S."/>
            <person name="Loffler F."/>
        </authorList>
    </citation>
    <scope>NUCLEOTIDE SEQUENCE</scope>
</reference>
<dbReference type="AlphaFoldDB" id="A0A645GJG0"/>
<evidence type="ECO:0000256" key="6">
    <source>
        <dbReference type="ARBA" id="ARBA00023284"/>
    </source>
</evidence>
<dbReference type="InterPro" id="IPR036249">
    <property type="entry name" value="Thioredoxin-like_sf"/>
</dbReference>
<dbReference type="PANTHER" id="PTHR42801:SF4">
    <property type="entry name" value="AHPC_TSA FAMILY PROTEIN"/>
    <property type="match status" value="1"/>
</dbReference>
<dbReference type="InterPro" id="IPR050924">
    <property type="entry name" value="Peroxiredoxin_BCP/PrxQ"/>
</dbReference>
<dbReference type="GO" id="GO:0005737">
    <property type="term" value="C:cytoplasm"/>
    <property type="evidence" value="ECO:0007669"/>
    <property type="project" value="TreeGrafter"/>
</dbReference>
<dbReference type="InterPro" id="IPR000866">
    <property type="entry name" value="AhpC/TSA"/>
</dbReference>
<dbReference type="Pfam" id="PF00578">
    <property type="entry name" value="AhpC-TSA"/>
    <property type="match status" value="1"/>
</dbReference>
<dbReference type="SUPFAM" id="SSF52833">
    <property type="entry name" value="Thioredoxin-like"/>
    <property type="match status" value="1"/>
</dbReference>
<evidence type="ECO:0000256" key="3">
    <source>
        <dbReference type="ARBA" id="ARBA00022862"/>
    </source>
</evidence>
<evidence type="ECO:0000313" key="8">
    <source>
        <dbReference type="EMBL" id="MPN23853.1"/>
    </source>
</evidence>
<feature type="domain" description="Alkyl hydroperoxide reductase subunit C/ Thiol specific antioxidant" evidence="7">
    <location>
        <begin position="100"/>
        <end position="174"/>
    </location>
</feature>
<evidence type="ECO:0000256" key="5">
    <source>
        <dbReference type="ARBA" id="ARBA00023157"/>
    </source>
</evidence>
<name>A0A645GJG0_9ZZZZ</name>
<dbReference type="NCBIfam" id="NF006960">
    <property type="entry name" value="PRK09437.1"/>
    <property type="match status" value="1"/>
</dbReference>
<evidence type="ECO:0000256" key="2">
    <source>
        <dbReference type="ARBA" id="ARBA00022559"/>
    </source>
</evidence>
<keyword evidence="3" id="KW-0049">Antioxidant</keyword>
<organism evidence="8">
    <name type="scientific">bioreactor metagenome</name>
    <dbReference type="NCBI Taxonomy" id="1076179"/>
    <lineage>
        <taxon>unclassified sequences</taxon>
        <taxon>metagenomes</taxon>
        <taxon>ecological metagenomes</taxon>
    </lineage>
</organism>
<comment type="subunit">
    <text evidence="1">Monomer.</text>
</comment>
<dbReference type="Gene3D" id="1.10.1370.20">
    <property type="entry name" value="Oligoendopeptidase f, C-terminal domain"/>
    <property type="match status" value="1"/>
</dbReference>
<dbReference type="GO" id="GO:0008379">
    <property type="term" value="F:thioredoxin peroxidase activity"/>
    <property type="evidence" value="ECO:0007669"/>
    <property type="project" value="TreeGrafter"/>
</dbReference>